<protein>
    <submittedName>
        <fullName evidence="1">Ethanolamine utilization protein EutQ</fullName>
    </submittedName>
</protein>
<dbReference type="OrthoDB" id="3828611at2"/>
<reference evidence="1 2" key="1">
    <citation type="submission" date="2019-03" db="EMBL/GenBank/DDBJ databases">
        <title>Genomic Encyclopedia of Type Strains, Phase III (KMG-III): the genomes of soil and plant-associated and newly described type strains.</title>
        <authorList>
            <person name="Whitman W."/>
        </authorList>
    </citation>
    <scope>NUCLEOTIDE SEQUENCE [LARGE SCALE GENOMIC DNA]</scope>
    <source>
        <strain evidence="1 2">CGMCC 1.7660</strain>
    </source>
</reference>
<organism evidence="1 2">
    <name type="scientific">Dongia mobilis</name>
    <dbReference type="NCBI Taxonomy" id="578943"/>
    <lineage>
        <taxon>Bacteria</taxon>
        <taxon>Pseudomonadati</taxon>
        <taxon>Pseudomonadota</taxon>
        <taxon>Alphaproteobacteria</taxon>
        <taxon>Rhodospirillales</taxon>
        <taxon>Dongiaceae</taxon>
        <taxon>Dongia</taxon>
    </lineage>
</organism>
<dbReference type="SUPFAM" id="SSF51182">
    <property type="entry name" value="RmlC-like cupins"/>
    <property type="match status" value="1"/>
</dbReference>
<comment type="caution">
    <text evidence="1">The sequence shown here is derived from an EMBL/GenBank/DDBJ whole genome shotgun (WGS) entry which is preliminary data.</text>
</comment>
<accession>A0A4R6WW60</accession>
<proteinExistence type="predicted"/>
<name>A0A4R6WW60_9PROT</name>
<dbReference type="InterPro" id="IPR011051">
    <property type="entry name" value="RmlC_Cupin_sf"/>
</dbReference>
<dbReference type="AlphaFoldDB" id="A0A4R6WW60"/>
<dbReference type="InterPro" id="IPR010424">
    <property type="entry name" value="EutQ"/>
</dbReference>
<dbReference type="Proteomes" id="UP000295783">
    <property type="component" value="Unassembled WGS sequence"/>
</dbReference>
<dbReference type="EMBL" id="SNYW01000006">
    <property type="protein sequence ID" value="TDQ84430.1"/>
    <property type="molecule type" value="Genomic_DNA"/>
</dbReference>
<gene>
    <name evidence="1" type="ORF">A8950_0983</name>
</gene>
<dbReference type="InterPro" id="IPR014710">
    <property type="entry name" value="RmlC-like_jellyroll"/>
</dbReference>
<evidence type="ECO:0000313" key="2">
    <source>
        <dbReference type="Proteomes" id="UP000295783"/>
    </source>
</evidence>
<sequence length="116" mass="13077">MAEVRHFKRGEMKFETYGGPPGTAEISRLVGPELSHTMGVGIAKFDGCSIDWTVLYDEMIIVIEGWFRLKHPGGVIEAGPGDVIWLPEKTPITYEGEKAIVCYALYPVDWRKRHNL</sequence>
<evidence type="ECO:0000313" key="1">
    <source>
        <dbReference type="EMBL" id="TDQ84430.1"/>
    </source>
</evidence>
<dbReference type="Gene3D" id="2.60.120.10">
    <property type="entry name" value="Jelly Rolls"/>
    <property type="match status" value="1"/>
</dbReference>
<keyword evidence="2" id="KW-1185">Reference proteome</keyword>
<dbReference type="Pfam" id="PF06249">
    <property type="entry name" value="EutQ"/>
    <property type="match status" value="1"/>
</dbReference>
<dbReference type="RefSeq" id="WP_133612453.1">
    <property type="nucleotide sequence ID" value="NZ_SNYW01000006.1"/>
</dbReference>